<gene>
    <name evidence="1" type="ORF">FcAc13_05510</name>
</gene>
<organism evidence="1 2">
    <name type="scientific">Frischella japonica</name>
    <dbReference type="NCBI Taxonomy" id="2741544"/>
    <lineage>
        <taxon>Bacteria</taxon>
        <taxon>Pseudomonadati</taxon>
        <taxon>Pseudomonadota</taxon>
        <taxon>Gammaproteobacteria</taxon>
        <taxon>Orbales</taxon>
        <taxon>Orbaceae</taxon>
        <taxon>Frischella</taxon>
    </lineage>
</organism>
<accession>A0ABR7QX40</accession>
<keyword evidence="2" id="KW-1185">Reference proteome</keyword>
<evidence type="ECO:0008006" key="3">
    <source>
        <dbReference type="Google" id="ProtNLM"/>
    </source>
</evidence>
<dbReference type="Proteomes" id="UP000651208">
    <property type="component" value="Unassembled WGS sequence"/>
</dbReference>
<evidence type="ECO:0000313" key="1">
    <source>
        <dbReference type="EMBL" id="MBC9130765.1"/>
    </source>
</evidence>
<dbReference type="RefSeq" id="WP_187755212.1">
    <property type="nucleotide sequence ID" value="NZ_JABURY010000013.1"/>
</dbReference>
<comment type="caution">
    <text evidence="1">The sequence shown here is derived from an EMBL/GenBank/DDBJ whole genome shotgun (WGS) entry which is preliminary data.</text>
</comment>
<evidence type="ECO:0000313" key="2">
    <source>
        <dbReference type="Proteomes" id="UP000651208"/>
    </source>
</evidence>
<dbReference type="EMBL" id="JABURY010000013">
    <property type="protein sequence ID" value="MBC9130765.1"/>
    <property type="molecule type" value="Genomic_DNA"/>
</dbReference>
<dbReference type="PROSITE" id="PS51257">
    <property type="entry name" value="PROKAR_LIPOPROTEIN"/>
    <property type="match status" value="1"/>
</dbReference>
<protein>
    <recommendedName>
        <fullName evidence="3">Lipoprotein</fullName>
    </recommendedName>
</protein>
<proteinExistence type="predicted"/>
<reference evidence="1 2" key="1">
    <citation type="submission" date="2020-06" db="EMBL/GenBank/DDBJ databases">
        <title>Frischella cerana isolated from Apis cerana gut homogenate.</title>
        <authorList>
            <person name="Wolter L.A."/>
            <person name="Suenami S."/>
            <person name="Miyazaki R."/>
        </authorList>
    </citation>
    <scope>NUCLEOTIDE SEQUENCE [LARGE SCALE GENOMIC DNA]</scope>
    <source>
        <strain evidence="1 2">Ac13</strain>
    </source>
</reference>
<name>A0ABR7QX40_9GAMM</name>
<sequence>MRKIMLPLIFITLSLSGCGMIDGSIRSDESIKQKTAFALGTTPDKITISNKTKEMDSVKFNATFKKKVYQCYYTTALVTSSDVLCSPMGKNGSLPKTAQCNALTKAAGQCN</sequence>